<evidence type="ECO:0000313" key="4">
    <source>
        <dbReference type="Proteomes" id="UP001396334"/>
    </source>
</evidence>
<dbReference type="PROSITE" id="PS50158">
    <property type="entry name" value="ZF_CCHC"/>
    <property type="match status" value="1"/>
</dbReference>
<accession>A0ABR2R1N1</accession>
<dbReference type="CDD" id="cd06222">
    <property type="entry name" value="RNase_H_like"/>
    <property type="match status" value="1"/>
</dbReference>
<dbReference type="PANTHER" id="PTHR31286">
    <property type="entry name" value="GLYCINE-RICH CELL WALL STRUCTURAL PROTEIN 1.8-LIKE"/>
    <property type="match status" value="1"/>
</dbReference>
<dbReference type="InterPro" id="IPR036397">
    <property type="entry name" value="RNaseH_sf"/>
</dbReference>
<keyword evidence="4" id="KW-1185">Reference proteome</keyword>
<name>A0ABR2R1N1_9ROSI</name>
<evidence type="ECO:0000313" key="3">
    <source>
        <dbReference type="EMBL" id="KAK9006784.1"/>
    </source>
</evidence>
<organism evidence="3 4">
    <name type="scientific">Hibiscus sabdariffa</name>
    <name type="common">roselle</name>
    <dbReference type="NCBI Taxonomy" id="183260"/>
    <lineage>
        <taxon>Eukaryota</taxon>
        <taxon>Viridiplantae</taxon>
        <taxon>Streptophyta</taxon>
        <taxon>Embryophyta</taxon>
        <taxon>Tracheophyta</taxon>
        <taxon>Spermatophyta</taxon>
        <taxon>Magnoliopsida</taxon>
        <taxon>eudicotyledons</taxon>
        <taxon>Gunneridae</taxon>
        <taxon>Pentapetalae</taxon>
        <taxon>rosids</taxon>
        <taxon>malvids</taxon>
        <taxon>Malvales</taxon>
        <taxon>Malvaceae</taxon>
        <taxon>Malvoideae</taxon>
        <taxon>Hibiscus</taxon>
    </lineage>
</organism>
<proteinExistence type="predicted"/>
<reference evidence="3 4" key="1">
    <citation type="journal article" date="2024" name="G3 (Bethesda)">
        <title>Genome assembly of Hibiscus sabdariffa L. provides insights into metabolisms of medicinal natural products.</title>
        <authorList>
            <person name="Kim T."/>
        </authorList>
    </citation>
    <scope>NUCLEOTIDE SEQUENCE [LARGE SCALE GENOMIC DNA]</scope>
    <source>
        <strain evidence="3">TK-2024</strain>
        <tissue evidence="3">Old leaves</tissue>
    </source>
</reference>
<sequence length="473" mass="53853">MVWIRLPDLPVPLYKKGIVEAIDESIGPVIKLDYQTEWGRRGCFARMAITIDLSKPLVSKIIVNGKVQLIEYESLHVICFQCGKYGHAQEICPSMGNQAANSDLERSTAQLVGTCETPIHNQDPTTWEDIRASIAWSLVTGTFINPLDDNWISSLGPLRPYLLHDLTTLQVQQISDLLDNHGQWDVMKLSCMFNYDVIPHILSIRTPDESDMPDKPIWGLNAKNVFNIKSAYASLKSGTWEPESRCWKAIWSLQVPQHLRVWSHLLPPQHLVPFYYDDFCSWLISNVAITDMHPVLGIPWHLLFVSMLWKIWKNRNAWVFNGIMSIDADTVHRSITWARYYSECTFKAPSSQSPSRESTHWQRPELGWVSLCTDGAILATSGIGSAELWGIFVGLQITWDIGLERLLIQSDSKEAIKLLNDKDAASNHCALVRSIARLRNLRWETTIQWIPRTGNKPADMLAKFNNLPCYNTT</sequence>
<dbReference type="PANTHER" id="PTHR31286:SF173">
    <property type="entry name" value="DUF4283 DOMAIN-CONTAINING PROTEIN"/>
    <property type="match status" value="1"/>
</dbReference>
<dbReference type="Pfam" id="PF13456">
    <property type="entry name" value="RVT_3"/>
    <property type="match status" value="1"/>
</dbReference>
<feature type="domain" description="CCHC-type" evidence="2">
    <location>
        <begin position="79"/>
        <end position="94"/>
    </location>
</feature>
<dbReference type="EMBL" id="JBBPBN010000028">
    <property type="protein sequence ID" value="KAK9006784.1"/>
    <property type="molecule type" value="Genomic_DNA"/>
</dbReference>
<dbReference type="InterPro" id="IPR040256">
    <property type="entry name" value="At4g02000-like"/>
</dbReference>
<dbReference type="InterPro" id="IPR001878">
    <property type="entry name" value="Znf_CCHC"/>
</dbReference>
<comment type="caution">
    <text evidence="3">The sequence shown here is derived from an EMBL/GenBank/DDBJ whole genome shotgun (WGS) entry which is preliminary data.</text>
</comment>
<dbReference type="InterPro" id="IPR012337">
    <property type="entry name" value="RNaseH-like_sf"/>
</dbReference>
<dbReference type="Proteomes" id="UP001396334">
    <property type="component" value="Unassembled WGS sequence"/>
</dbReference>
<dbReference type="InterPro" id="IPR002156">
    <property type="entry name" value="RNaseH_domain"/>
</dbReference>
<evidence type="ECO:0000259" key="2">
    <source>
        <dbReference type="PROSITE" id="PS50158"/>
    </source>
</evidence>
<gene>
    <name evidence="3" type="ORF">V6N11_019117</name>
</gene>
<evidence type="ECO:0000256" key="1">
    <source>
        <dbReference type="PROSITE-ProRule" id="PRU00047"/>
    </source>
</evidence>
<keyword evidence="1" id="KW-0863">Zinc-finger</keyword>
<keyword evidence="1" id="KW-0862">Zinc</keyword>
<keyword evidence="1" id="KW-0479">Metal-binding</keyword>
<dbReference type="InterPro" id="IPR044730">
    <property type="entry name" value="RNase_H-like_dom_plant"/>
</dbReference>
<dbReference type="Gene3D" id="3.30.420.10">
    <property type="entry name" value="Ribonuclease H-like superfamily/Ribonuclease H"/>
    <property type="match status" value="1"/>
</dbReference>
<dbReference type="SUPFAM" id="SSF53098">
    <property type="entry name" value="Ribonuclease H-like"/>
    <property type="match status" value="1"/>
</dbReference>
<protein>
    <recommendedName>
        <fullName evidence="2">CCHC-type domain-containing protein</fullName>
    </recommendedName>
</protein>